<dbReference type="Proteomes" id="UP000268033">
    <property type="component" value="Unassembled WGS sequence"/>
</dbReference>
<reference evidence="4 5" key="1">
    <citation type="submission" date="2018-11" db="EMBL/GenBank/DDBJ databases">
        <title>Genomic Encyclopedia of Type Strains, Phase IV (KMG-IV): sequencing the most valuable type-strain genomes for metagenomic binning, comparative biology and taxonomic classification.</title>
        <authorList>
            <person name="Goeker M."/>
        </authorList>
    </citation>
    <scope>NUCLEOTIDE SEQUENCE [LARGE SCALE GENOMIC DNA]</scope>
    <source>
        <strain evidence="4 5">DSM 21945</strain>
    </source>
</reference>
<sequence>MPHDNPWEACWPPMLAMGDQLVTAAANQPQAFWAAGANWWQAQSRLWQDNVEKMLSDGKPEEYWQYFQQSHKLMNGYWQESIDNLEHVPNKDKKQLAFWARQTMQMQDPAHYLLTNPKVLAKTLEEGGDNLVRGLGSLVEDMDNSPIGLNIPLGNTKLYELGKDLATTPGQVVRQSPLFELIQYAPSTEQVHKTPVLVVPPCINKYYVLDLKPENSFVRHLVDQGHTVFLMSWVNPTAQHADFGMAEYMQGVIEAINWVRELTEENQVHAMGYCVGGTLLALASAWLAARGAKRIASLTLVTTLLDFAEPGEPGLLLVPALLKSVMTVTDQIGYMDGRLMATGFSLLREQELYWPAFVNRYLLGQKPPAFDILVWNSDVTHLPATFFREYIENTYLENRLAEPGSWKLDGYKMDLRRVNVPVYVLAADKDHIVPPKSAFASARLFGGNKKRLVTSGAGHVAGVVNPPAKNKYGYKVDGEEDAKPGSWWPDWYQWLDKQSDAMVPARAVPEGITPAPGQYVKVKI</sequence>
<dbReference type="InterPro" id="IPR029058">
    <property type="entry name" value="AB_hydrolase_fold"/>
</dbReference>
<dbReference type="PANTHER" id="PTHR36837:SF5">
    <property type="entry name" value="POLY-3-HYDROXYBUTYRATE SYNTHASE"/>
    <property type="match status" value="1"/>
</dbReference>
<dbReference type="GO" id="GO:0016746">
    <property type="term" value="F:acyltransferase activity"/>
    <property type="evidence" value="ECO:0007669"/>
    <property type="project" value="UniProtKB-KW"/>
</dbReference>
<protein>
    <submittedName>
        <fullName evidence="4">Polyhydroxyalkanoate synthase</fullName>
    </submittedName>
</protein>
<organism evidence="4 5">
    <name type="scientific">Gallaecimonas pentaromativorans</name>
    <dbReference type="NCBI Taxonomy" id="584787"/>
    <lineage>
        <taxon>Bacteria</taxon>
        <taxon>Pseudomonadati</taxon>
        <taxon>Pseudomonadota</taxon>
        <taxon>Gammaproteobacteria</taxon>
        <taxon>Enterobacterales</taxon>
        <taxon>Gallaecimonadaceae</taxon>
        <taxon>Gallaecimonas</taxon>
    </lineage>
</organism>
<dbReference type="SUPFAM" id="SSF53474">
    <property type="entry name" value="alpha/beta-Hydrolases"/>
    <property type="match status" value="1"/>
</dbReference>
<feature type="domain" description="Poly-beta-hydroxybutyrate polymerase N-terminal" evidence="3">
    <location>
        <begin position="61"/>
        <end position="220"/>
    </location>
</feature>
<dbReference type="InterPro" id="IPR051321">
    <property type="entry name" value="PHA/PHB_synthase"/>
</dbReference>
<dbReference type="STRING" id="584787.GCA_001247655_02991"/>
<dbReference type="InterPro" id="IPR010941">
    <property type="entry name" value="PhaC_N"/>
</dbReference>
<dbReference type="Gene3D" id="3.40.50.1820">
    <property type="entry name" value="alpha/beta hydrolase"/>
    <property type="match status" value="1"/>
</dbReference>
<evidence type="ECO:0000256" key="2">
    <source>
        <dbReference type="ARBA" id="ARBA00023315"/>
    </source>
</evidence>
<keyword evidence="1" id="KW-0808">Transferase</keyword>
<comment type="caution">
    <text evidence="4">The sequence shown here is derived from an EMBL/GenBank/DDBJ whole genome shotgun (WGS) entry which is preliminary data.</text>
</comment>
<dbReference type="PANTHER" id="PTHR36837">
    <property type="entry name" value="POLY(3-HYDROXYALKANOATE) POLYMERASE SUBUNIT PHAC"/>
    <property type="match status" value="1"/>
</dbReference>
<dbReference type="AlphaFoldDB" id="A0A3N1PCW9"/>
<evidence type="ECO:0000313" key="4">
    <source>
        <dbReference type="EMBL" id="ROQ25929.1"/>
    </source>
</evidence>
<keyword evidence="5" id="KW-1185">Reference proteome</keyword>
<dbReference type="Pfam" id="PF07167">
    <property type="entry name" value="PhaC_N"/>
    <property type="match status" value="1"/>
</dbReference>
<dbReference type="EMBL" id="RJUL01000005">
    <property type="protein sequence ID" value="ROQ25929.1"/>
    <property type="molecule type" value="Genomic_DNA"/>
</dbReference>
<keyword evidence="2" id="KW-0012">Acyltransferase</keyword>
<evidence type="ECO:0000313" key="5">
    <source>
        <dbReference type="Proteomes" id="UP000268033"/>
    </source>
</evidence>
<evidence type="ECO:0000256" key="1">
    <source>
        <dbReference type="ARBA" id="ARBA00022679"/>
    </source>
</evidence>
<evidence type="ECO:0000259" key="3">
    <source>
        <dbReference type="Pfam" id="PF07167"/>
    </source>
</evidence>
<name>A0A3N1PCW9_9GAMM</name>
<gene>
    <name evidence="4" type="ORF">EDC28_105240</name>
</gene>
<accession>A0A3N1PCW9</accession>
<dbReference type="GO" id="GO:0042619">
    <property type="term" value="P:poly-hydroxybutyrate biosynthetic process"/>
    <property type="evidence" value="ECO:0007669"/>
    <property type="project" value="InterPro"/>
</dbReference>
<dbReference type="RefSeq" id="WP_123421640.1">
    <property type="nucleotide sequence ID" value="NZ_RJUL01000005.1"/>
</dbReference>
<proteinExistence type="predicted"/>